<evidence type="ECO:0000256" key="7">
    <source>
        <dbReference type="ARBA" id="ARBA00023002"/>
    </source>
</evidence>
<comment type="caution">
    <text evidence="14">The sequence shown here is derived from an EMBL/GenBank/DDBJ whole genome shotgun (WGS) entry which is preliminary data.</text>
</comment>
<keyword evidence="9" id="KW-0411">Iron-sulfur</keyword>
<evidence type="ECO:0000256" key="9">
    <source>
        <dbReference type="ARBA" id="ARBA00023014"/>
    </source>
</evidence>
<evidence type="ECO:0000256" key="5">
    <source>
        <dbReference type="ARBA" id="ARBA00022827"/>
    </source>
</evidence>
<dbReference type="EMBL" id="BLIO01000001">
    <property type="protein sequence ID" value="GFE12782.1"/>
    <property type="molecule type" value="Genomic_DNA"/>
</dbReference>
<comment type="similarity">
    <text evidence="2">Belongs to the FAD-binding oxidoreductase/transferase type 4 family.</text>
</comment>
<dbReference type="InterPro" id="IPR004113">
    <property type="entry name" value="FAD-bd_oxidored_4_C"/>
</dbReference>
<dbReference type="InterPro" id="IPR017900">
    <property type="entry name" value="4Fe4S_Fe_S_CS"/>
</dbReference>
<accession>A0A640SPR1</accession>
<feature type="domain" description="4Fe-4S ferredoxin-type" evidence="12">
    <location>
        <begin position="564"/>
        <end position="593"/>
    </location>
</feature>
<dbReference type="EC" id="1.1.2.4" evidence="10"/>
<dbReference type="GO" id="GO:0008720">
    <property type="term" value="F:D-lactate dehydrogenase (NAD+) activity"/>
    <property type="evidence" value="ECO:0007669"/>
    <property type="project" value="TreeGrafter"/>
</dbReference>
<name>A0A640SPR1_9ACTN</name>
<evidence type="ECO:0000256" key="3">
    <source>
        <dbReference type="ARBA" id="ARBA00022630"/>
    </source>
</evidence>
<dbReference type="InterPro" id="IPR036318">
    <property type="entry name" value="FAD-bd_PCMH-like_sf"/>
</dbReference>
<dbReference type="SUPFAM" id="SSF46548">
    <property type="entry name" value="alpha-helical ferredoxin"/>
    <property type="match status" value="1"/>
</dbReference>
<sequence length="976" mass="104204">MPLLEPDPQTLRPTAPGGPAHDRVAGPRASGTPEPLRGDLIALLGADKVLHSLSDLVRYASDASPYRFVPQVVVVAEDLDDISAVFSYAHGKGRKVVFRAAGTSLNGQAQGEDILVDVRRHWTGIDVLDGGARARIRPGTTVLRANTTLARYGRLLGPDPASAVACTLGGVVANNASGMTAGTTRNSYRTLASATLVLPSGTIVDTAQPDADAELARAEPALCAGLLALKAEIEADPELVARIRAKYEIKNTNGYRLDAFLDGTTPVEILRGLMVGSEGTLGFLAETVFNTLPLDRHTSSALLFFPTLGAAATAVPRFNAAGARAVELMDGNTLRASVRVAGVPADWAALPKETTALLVEFRAPDEAGQEAYERAAARVLAELELVAPVPSVTNAFTRDAGAIGGYWKARKAFVTAVGGSRPAGTTLITEDFAVPPARLAEAGTALLELQSRHGFDAAVAGHAAHGNLHFLLAFDASKPAEVARYAAFMDEFCRMAVERFDGSLKAEHATGRNIAPFLELEWGPRATELMWRIKETVDPHGILAPRVLLDRDPRAHLRGLKTLPRVEARADPCIECGFCEPACPSGDLTTTPRQRIVLRREMLRQPAGSPVTTALLDAYGYDAVDTCAGDSVCQLACPVGIDTGALMKDFRHRRHTPREEWIAAQSARRFKAVEQGARLAVTAADRIGERLLRPVTGAARKAVRPDLVPEWLPRMPGAAPRTRPVTRRVGAAAVYYPACVNRIFGPPTGYPGLSLPEAVVAVSRRAGRPVWIPPDVAGTCCATIWHSKGYRRGTEVMAHRIVEAAWGWTAGGRLPLVVDASSCTLGLAQEVVPYLTPGHRALHEELTVVDSVVWAAEELLPRLETVRAVGSAVLHPTCAMQHLGDESQLRRVAEACAREVVVPDDVGCCAFAGDRGMLHRELTESATAKEAAEVTARHFDAHLSANRMCEVGMDHATAGRGYHSVLQALELATRPA</sequence>
<keyword evidence="3" id="KW-0285">Flavoprotein</keyword>
<evidence type="ECO:0000256" key="4">
    <source>
        <dbReference type="ARBA" id="ARBA00022723"/>
    </source>
</evidence>
<dbReference type="PANTHER" id="PTHR11748">
    <property type="entry name" value="D-LACTATE DEHYDROGENASE"/>
    <property type="match status" value="1"/>
</dbReference>
<evidence type="ECO:0000256" key="8">
    <source>
        <dbReference type="ARBA" id="ARBA00023004"/>
    </source>
</evidence>
<dbReference type="GO" id="GO:1903457">
    <property type="term" value="P:lactate catabolic process"/>
    <property type="evidence" value="ECO:0007669"/>
    <property type="project" value="TreeGrafter"/>
</dbReference>
<dbReference type="Pfam" id="PF13183">
    <property type="entry name" value="Fer4_8"/>
    <property type="match status" value="1"/>
</dbReference>
<dbReference type="RefSeq" id="WP_190146664.1">
    <property type="nucleotide sequence ID" value="NZ_BLIO01000001.1"/>
</dbReference>
<keyword evidence="4" id="KW-0479">Metal-binding</keyword>
<dbReference type="GO" id="GO:0071949">
    <property type="term" value="F:FAD binding"/>
    <property type="evidence" value="ECO:0007669"/>
    <property type="project" value="InterPro"/>
</dbReference>
<protein>
    <recommendedName>
        <fullName evidence="10">D-lactate dehydrogenase (cytochrome)</fullName>
        <ecNumber evidence="10">1.1.2.4</ecNumber>
    </recommendedName>
</protein>
<dbReference type="SUPFAM" id="SSF56176">
    <property type="entry name" value="FAD-binding/transporter-associated domain-like"/>
    <property type="match status" value="1"/>
</dbReference>
<feature type="domain" description="FAD-binding PCMH-type" evidence="13">
    <location>
        <begin position="66"/>
        <end position="294"/>
    </location>
</feature>
<dbReference type="Proteomes" id="UP000430079">
    <property type="component" value="Unassembled WGS sequence"/>
</dbReference>
<dbReference type="InterPro" id="IPR016169">
    <property type="entry name" value="FAD-bd_PCMH_sub2"/>
</dbReference>
<evidence type="ECO:0000256" key="2">
    <source>
        <dbReference type="ARBA" id="ARBA00008000"/>
    </source>
</evidence>
<dbReference type="AlphaFoldDB" id="A0A640SPR1"/>
<dbReference type="InterPro" id="IPR006094">
    <property type="entry name" value="Oxid_FAD_bind_N"/>
</dbReference>
<dbReference type="InterPro" id="IPR009051">
    <property type="entry name" value="Helical_ferredxn"/>
</dbReference>
<dbReference type="GO" id="GO:0046872">
    <property type="term" value="F:metal ion binding"/>
    <property type="evidence" value="ECO:0007669"/>
    <property type="project" value="UniProtKB-KW"/>
</dbReference>
<dbReference type="InterPro" id="IPR004017">
    <property type="entry name" value="Cys_rich_dom"/>
</dbReference>
<dbReference type="Pfam" id="PF01565">
    <property type="entry name" value="FAD_binding_4"/>
    <property type="match status" value="1"/>
</dbReference>
<dbReference type="Gene3D" id="1.10.45.10">
    <property type="entry name" value="Vanillyl-alcohol Oxidase, Chain A, domain 4"/>
    <property type="match status" value="1"/>
</dbReference>
<proteinExistence type="inferred from homology"/>
<keyword evidence="8" id="KW-0408">Iron</keyword>
<dbReference type="InterPro" id="IPR016164">
    <property type="entry name" value="FAD-linked_Oxase-like_C"/>
</dbReference>
<dbReference type="Gene3D" id="3.30.70.2740">
    <property type="match status" value="1"/>
</dbReference>
<dbReference type="InterPro" id="IPR017896">
    <property type="entry name" value="4Fe4S_Fe-S-bd"/>
</dbReference>
<comment type="cofactor">
    <cofactor evidence="1">
        <name>FAD</name>
        <dbReference type="ChEBI" id="CHEBI:57692"/>
    </cofactor>
</comment>
<dbReference type="Gene3D" id="3.30.43.10">
    <property type="entry name" value="Uridine Diphospho-n-acetylenolpyruvylglucosamine Reductase, domain 2"/>
    <property type="match status" value="1"/>
</dbReference>
<reference evidence="14 15" key="1">
    <citation type="submission" date="2019-12" db="EMBL/GenBank/DDBJ databases">
        <title>Whole genome shotgun sequence of Streptomyces hygroscopicus subsp. glebosus NBRC 13786.</title>
        <authorList>
            <person name="Ichikawa N."/>
            <person name="Kimura A."/>
            <person name="Kitahashi Y."/>
            <person name="Komaki H."/>
            <person name="Tamura T."/>
        </authorList>
    </citation>
    <scope>NUCLEOTIDE SEQUENCE [LARGE SCALE GENOMIC DNA]</scope>
    <source>
        <strain evidence="14 15">NBRC 13786</strain>
    </source>
</reference>
<dbReference type="SUPFAM" id="SSF55103">
    <property type="entry name" value="FAD-linked oxidases, C-terminal domain"/>
    <property type="match status" value="1"/>
</dbReference>
<dbReference type="GO" id="GO:0051536">
    <property type="term" value="F:iron-sulfur cluster binding"/>
    <property type="evidence" value="ECO:0007669"/>
    <property type="project" value="UniProtKB-KW"/>
</dbReference>
<dbReference type="Gene3D" id="3.30.465.10">
    <property type="match status" value="1"/>
</dbReference>
<dbReference type="PROSITE" id="PS51387">
    <property type="entry name" value="FAD_PCMH"/>
    <property type="match status" value="1"/>
</dbReference>
<evidence type="ECO:0000256" key="1">
    <source>
        <dbReference type="ARBA" id="ARBA00001974"/>
    </source>
</evidence>
<keyword evidence="5" id="KW-0274">FAD</keyword>
<evidence type="ECO:0000313" key="14">
    <source>
        <dbReference type="EMBL" id="GFE12782.1"/>
    </source>
</evidence>
<dbReference type="InterPro" id="IPR016167">
    <property type="entry name" value="FAD-bd_PCMH_sub1"/>
</dbReference>
<dbReference type="Pfam" id="PF02913">
    <property type="entry name" value="FAD-oxidase_C"/>
    <property type="match status" value="1"/>
</dbReference>
<evidence type="ECO:0000256" key="6">
    <source>
        <dbReference type="ARBA" id="ARBA00022946"/>
    </source>
</evidence>
<dbReference type="Pfam" id="PF02754">
    <property type="entry name" value="CCG"/>
    <property type="match status" value="1"/>
</dbReference>
<dbReference type="GO" id="GO:0004458">
    <property type="term" value="F:D-lactate dehydrogenase (cytochrome) activity"/>
    <property type="evidence" value="ECO:0007669"/>
    <property type="project" value="UniProtKB-EC"/>
</dbReference>
<keyword evidence="7" id="KW-0560">Oxidoreductase</keyword>
<organism evidence="14 15">
    <name type="scientific">Streptomyces glebosus</name>
    <dbReference type="NCBI Taxonomy" id="249580"/>
    <lineage>
        <taxon>Bacteria</taxon>
        <taxon>Bacillati</taxon>
        <taxon>Actinomycetota</taxon>
        <taxon>Actinomycetes</taxon>
        <taxon>Kitasatosporales</taxon>
        <taxon>Streptomycetaceae</taxon>
        <taxon>Streptomyces</taxon>
    </lineage>
</organism>
<evidence type="ECO:0000259" key="13">
    <source>
        <dbReference type="PROSITE" id="PS51387"/>
    </source>
</evidence>
<dbReference type="PROSITE" id="PS51379">
    <property type="entry name" value="4FE4S_FER_2"/>
    <property type="match status" value="1"/>
</dbReference>
<dbReference type="InterPro" id="IPR016171">
    <property type="entry name" value="Vanillyl_alc_oxidase_C-sub2"/>
</dbReference>
<keyword evidence="6" id="KW-0809">Transit peptide</keyword>
<gene>
    <name evidence="14" type="ORF">Sgleb_08290</name>
</gene>
<evidence type="ECO:0000259" key="12">
    <source>
        <dbReference type="PROSITE" id="PS51379"/>
    </source>
</evidence>
<dbReference type="PROSITE" id="PS00198">
    <property type="entry name" value="4FE4S_FER_1"/>
    <property type="match status" value="1"/>
</dbReference>
<keyword evidence="15" id="KW-1185">Reference proteome</keyword>
<feature type="region of interest" description="Disordered" evidence="11">
    <location>
        <begin position="1"/>
        <end position="32"/>
    </location>
</feature>
<dbReference type="InterPro" id="IPR016166">
    <property type="entry name" value="FAD-bd_PCMH"/>
</dbReference>
<dbReference type="PANTHER" id="PTHR11748:SF111">
    <property type="entry name" value="D-LACTATE DEHYDROGENASE, MITOCHONDRIAL-RELATED"/>
    <property type="match status" value="1"/>
</dbReference>
<evidence type="ECO:0000313" key="15">
    <source>
        <dbReference type="Proteomes" id="UP000430079"/>
    </source>
</evidence>
<evidence type="ECO:0000256" key="11">
    <source>
        <dbReference type="SAM" id="MobiDB-lite"/>
    </source>
</evidence>
<evidence type="ECO:0000256" key="10">
    <source>
        <dbReference type="ARBA" id="ARBA00038897"/>
    </source>
</evidence>
<dbReference type="Gene3D" id="1.10.1060.10">
    <property type="entry name" value="Alpha-helical ferredoxin"/>
    <property type="match status" value="1"/>
</dbReference>